<gene>
    <name evidence="5" type="ORF">AMSG_10453</name>
</gene>
<evidence type="ECO:0000313" key="5">
    <source>
        <dbReference type="EMBL" id="KNC54457.1"/>
    </source>
</evidence>
<accession>A0A0L0DQ77</accession>
<dbReference type="GeneID" id="25568670"/>
<dbReference type="Proteomes" id="UP000054408">
    <property type="component" value="Unassembled WGS sequence"/>
</dbReference>
<dbReference type="Gene3D" id="2.10.50.10">
    <property type="entry name" value="Tumor Necrosis Factor Receptor, subunit A, domain 2"/>
    <property type="match status" value="1"/>
</dbReference>
<evidence type="ECO:0000256" key="1">
    <source>
        <dbReference type="PROSITE-ProRule" id="PRU00087"/>
    </source>
</evidence>
<feature type="transmembrane region" description="Helical" evidence="3">
    <location>
        <begin position="893"/>
        <end position="917"/>
    </location>
</feature>
<dbReference type="InterPro" id="IPR011641">
    <property type="entry name" value="Tyr-kin_ephrin_A/B_rcpt-like"/>
</dbReference>
<dbReference type="InterPro" id="IPR013783">
    <property type="entry name" value="Ig-like_fold"/>
</dbReference>
<dbReference type="PANTHER" id="PTHR11319:SF35">
    <property type="entry name" value="OUTER MEMBRANE PROTEIN PMPC-RELATED"/>
    <property type="match status" value="1"/>
</dbReference>
<dbReference type="Pfam" id="PF00630">
    <property type="entry name" value="Filamin"/>
    <property type="match status" value="1"/>
</dbReference>
<dbReference type="InterPro" id="IPR014756">
    <property type="entry name" value="Ig_E-set"/>
</dbReference>
<dbReference type="SUPFAM" id="SSF81296">
    <property type="entry name" value="E set domains"/>
    <property type="match status" value="1"/>
</dbReference>
<evidence type="ECO:0000256" key="3">
    <source>
        <dbReference type="SAM" id="Phobius"/>
    </source>
</evidence>
<reference evidence="5 6" key="1">
    <citation type="submission" date="2010-05" db="EMBL/GenBank/DDBJ databases">
        <title>The Genome Sequence of Thecamonas trahens ATCC 50062.</title>
        <authorList>
            <consortium name="The Broad Institute Genome Sequencing Platform"/>
            <person name="Russ C."/>
            <person name="Cuomo C."/>
            <person name="Shea T."/>
            <person name="Young S.K."/>
            <person name="Zeng Q."/>
            <person name="Koehrsen M."/>
            <person name="Haas B."/>
            <person name="Borodovsky M."/>
            <person name="Guigo R."/>
            <person name="Alvarado L."/>
            <person name="Berlin A."/>
            <person name="Bochicchio J."/>
            <person name="Borenstein D."/>
            <person name="Chapman S."/>
            <person name="Chen Z."/>
            <person name="Freedman E."/>
            <person name="Gellesch M."/>
            <person name="Goldberg J."/>
            <person name="Griggs A."/>
            <person name="Gujja S."/>
            <person name="Heilman E."/>
            <person name="Heiman D."/>
            <person name="Hepburn T."/>
            <person name="Howarth C."/>
            <person name="Jen D."/>
            <person name="Larson L."/>
            <person name="Mehta T."/>
            <person name="Park D."/>
            <person name="Pearson M."/>
            <person name="Roberts A."/>
            <person name="Saif S."/>
            <person name="Shenoy N."/>
            <person name="Sisk P."/>
            <person name="Stolte C."/>
            <person name="Sykes S."/>
            <person name="Thomson T."/>
            <person name="Walk T."/>
            <person name="White J."/>
            <person name="Yandava C."/>
            <person name="Burger G."/>
            <person name="Gray M.W."/>
            <person name="Holland P.W.H."/>
            <person name="King N."/>
            <person name="Lang F.B.F."/>
            <person name="Roger A.J."/>
            <person name="Ruiz-Trillo I."/>
            <person name="Lander E."/>
            <person name="Nusbaum C."/>
        </authorList>
    </citation>
    <scope>NUCLEOTIDE SEQUENCE [LARGE SCALE GENOMIC DNA]</scope>
    <source>
        <strain evidence="5 6">ATCC 50062</strain>
    </source>
</reference>
<dbReference type="Pfam" id="PF07699">
    <property type="entry name" value="Ephrin_rec_like"/>
    <property type="match status" value="1"/>
</dbReference>
<dbReference type="PANTHER" id="PTHR11319">
    <property type="entry name" value="G PROTEIN-COUPLED RECEPTOR-RELATED"/>
    <property type="match status" value="1"/>
</dbReference>
<dbReference type="Gene3D" id="2.60.40.10">
    <property type="entry name" value="Immunoglobulins"/>
    <property type="match status" value="1"/>
</dbReference>
<keyword evidence="3" id="KW-1133">Transmembrane helix</keyword>
<dbReference type="OrthoDB" id="5988356at2759"/>
<keyword evidence="3" id="KW-0812">Transmembrane</keyword>
<feature type="domain" description="Tyrosine-protein kinase ephrin type A/B receptor-like" evidence="4">
    <location>
        <begin position="751"/>
        <end position="798"/>
    </location>
</feature>
<dbReference type="SUPFAM" id="SSF57184">
    <property type="entry name" value="Growth factor receptor domain"/>
    <property type="match status" value="1"/>
</dbReference>
<feature type="transmembrane region" description="Helical" evidence="3">
    <location>
        <begin position="1093"/>
        <end position="1115"/>
    </location>
</feature>
<keyword evidence="3" id="KW-0472">Membrane</keyword>
<proteinExistence type="predicted"/>
<feature type="compositionally biased region" description="Pro residues" evidence="2">
    <location>
        <begin position="399"/>
        <end position="427"/>
    </location>
</feature>
<dbReference type="SMART" id="SM01411">
    <property type="entry name" value="Ephrin_rec_like"/>
    <property type="match status" value="2"/>
</dbReference>
<dbReference type="PROSITE" id="PS50194">
    <property type="entry name" value="FILAMIN_REPEAT"/>
    <property type="match status" value="1"/>
</dbReference>
<name>A0A0L0DQ77_THETB</name>
<feature type="transmembrane region" description="Helical" evidence="3">
    <location>
        <begin position="1154"/>
        <end position="1182"/>
    </location>
</feature>
<protein>
    <recommendedName>
        <fullName evidence="4">Tyrosine-protein kinase ephrin type A/B receptor-like domain-containing protein</fullName>
    </recommendedName>
</protein>
<feature type="region of interest" description="Disordered" evidence="2">
    <location>
        <begin position="394"/>
        <end position="432"/>
    </location>
</feature>
<feature type="transmembrane region" description="Helical" evidence="3">
    <location>
        <begin position="1217"/>
        <end position="1238"/>
    </location>
</feature>
<dbReference type="InterPro" id="IPR017868">
    <property type="entry name" value="Filamin/ABP280_repeat-like"/>
</dbReference>
<evidence type="ECO:0000313" key="6">
    <source>
        <dbReference type="Proteomes" id="UP000054408"/>
    </source>
</evidence>
<feature type="transmembrane region" description="Helical" evidence="3">
    <location>
        <begin position="929"/>
        <end position="949"/>
    </location>
</feature>
<feature type="repeat" description="Filamin" evidence="1">
    <location>
        <begin position="638"/>
        <end position="746"/>
    </location>
</feature>
<evidence type="ECO:0000256" key="2">
    <source>
        <dbReference type="SAM" id="MobiDB-lite"/>
    </source>
</evidence>
<dbReference type="RefSeq" id="XP_013753612.1">
    <property type="nucleotide sequence ID" value="XM_013898158.1"/>
</dbReference>
<evidence type="ECO:0000259" key="4">
    <source>
        <dbReference type="Pfam" id="PF07699"/>
    </source>
</evidence>
<dbReference type="InterPro" id="IPR009030">
    <property type="entry name" value="Growth_fac_rcpt_cys_sf"/>
</dbReference>
<keyword evidence="6" id="KW-1185">Reference proteome</keyword>
<sequence>MLLAPSSAAALDEPVMTYRGELENVVFGFAGGLVADTNSGMGSCLTASGKVDDEKNLLIAIGAYQDRNDVTTSGTVLLIYAGVNQTGKSDDVTLKHIAPPPQTYGLDQPKYRFGARCRSSLVAGSFVVVSSDMDDSVAKLEPPTEAVFIFQRGLVDPDTFTMVAEFNSTVMAALFGDIDLVSDNFGKALEVDDRGIVFIGDGSNARVYEIRHNASSHGTWYVHAAHSSPSGYKDGFGAALAVSGNLLAVGRPYFGGLLGGVVVYEFNETSNEYELHSTLTLDSPEYSGVYLAGQVVGIDALAADSGASSPVTLAASLLSWRSSRGAVATYMWNETAGDWMFDALIEYPGAQPGDLFGHNLRMRNGTMAIFSILANNYQGYGHLYERTSLSSSPVAGFAVPPPPSPPPPAPSPPPAPIDSSPPPPVAPPQVWQTPSGVGTWLRIKELGIPPQFRIPREEPDTPVNFDLSEVRLSLFGVSVAMLEGAVVVGAPFASFAGTPHGAFLPFVTTSAGNTNRSYVDAFPRSRRAGAGAESEIRLAVVDDQDVLRRLGGDKVHVVVMTEADSLSLPEVFGFLQSGGEPSQLPGFVGRDNATHSTTTGLYHSRLSWLTTVGRYRAVSTIAGSGVIQGSGQTFEVFPDVLDGINSLVWGVGTDPLAAGAVVGEPLDVYAQARDTFGNNVTVASELGSGMALTVIGTSIVVSDIQVRYEGDGLYVATYTPTEPGTYTLTVTLDAQLAFSTTVTMLASCRPGTYAQTETGPCLICAPGEYSDSINAAGCTSCPAFTTTTSTNSSSIVACVCTPGFYSLTGGGVACEACMPFAECPGGTALPRAAKGAFQVDVTSFIRCDPEDACLGGMNSPCAPGYAGFACGVCIEGYYKVNGRCEACPQGHSWLLVVFVVLLVLACLAFTIVSVLMARRMTKDRRNRRTTWSLASIGAGITYMQILALLGELKAEWPSSVSSFLLSFSVVNFNIEFFAPECSVESSYASKYMLVMGVPLILGGVMAMVFGIVNVYASLRAGSPGVWDAEQLQFFNRKISVATVFTALPFLYISLTRSTLSHFSCIKREDGKWHMTGNAGLYCYDNEWWEMFPVAAAGTLLYVVGIPALFASVLFVRKHKLDRVSSLVRFGSIYRLYIDQFYYWELVMTGKKFSLVVLQLFFGSTILFQLVLLVALFSVAAMVQLKLQPFYRAIHNSLELALNVSVWARLESGAPRNAMIAVTLAIVIISMVILLASAIRELLFMYLLYKAGGDPNALPAFRRDEFWDTLRTWFETRGAPATHDDTMAMVGFVESRMELAENSDGLWEVGESTDGGIDAHKALRLGQDSWTGFDDVVINPVHDDEMGTELTPLEREGSMSHLIGTA</sequence>
<dbReference type="EMBL" id="GL349490">
    <property type="protein sequence ID" value="KNC54457.1"/>
    <property type="molecule type" value="Genomic_DNA"/>
</dbReference>
<feature type="transmembrane region" description="Helical" evidence="3">
    <location>
        <begin position="991"/>
        <end position="1016"/>
    </location>
</feature>
<dbReference type="eggNOG" id="ENOG502S28D">
    <property type="taxonomic scope" value="Eukaryota"/>
</dbReference>
<organism evidence="5 6">
    <name type="scientific">Thecamonas trahens ATCC 50062</name>
    <dbReference type="NCBI Taxonomy" id="461836"/>
    <lineage>
        <taxon>Eukaryota</taxon>
        <taxon>Apusozoa</taxon>
        <taxon>Apusomonadida</taxon>
        <taxon>Apusomonadidae</taxon>
        <taxon>Thecamonas</taxon>
    </lineage>
</organism>
<dbReference type="CDD" id="cd00185">
    <property type="entry name" value="TNFRSF"/>
    <property type="match status" value="1"/>
</dbReference>